<dbReference type="FunFam" id="1.10.630.10:FF:000090">
    <property type="entry name" value="Cytochrome P450 monooxygenase"/>
    <property type="match status" value="1"/>
</dbReference>
<keyword evidence="6" id="KW-0503">Monooxygenase</keyword>
<dbReference type="STRING" id="983964.A0A2T4AMR1"/>
<evidence type="ECO:0000256" key="6">
    <source>
        <dbReference type="ARBA" id="ARBA00023033"/>
    </source>
</evidence>
<gene>
    <name evidence="8" type="ORF">M431DRAFT_110783</name>
</gene>
<keyword evidence="9" id="KW-1185">Reference proteome</keyword>
<comment type="similarity">
    <text evidence="2">Belongs to the cytochrome P450 family.</text>
</comment>
<dbReference type="GO" id="GO:0005506">
    <property type="term" value="F:iron ion binding"/>
    <property type="evidence" value="ECO:0007669"/>
    <property type="project" value="InterPro"/>
</dbReference>
<dbReference type="PANTHER" id="PTHR24305:SF87">
    <property type="entry name" value="CYTOCHROME P450 MONOOXYGENASE ALND-RELATED"/>
    <property type="match status" value="1"/>
</dbReference>
<dbReference type="GO" id="GO:0020037">
    <property type="term" value="F:heme binding"/>
    <property type="evidence" value="ECO:0007669"/>
    <property type="project" value="InterPro"/>
</dbReference>
<dbReference type="PRINTS" id="PR00465">
    <property type="entry name" value="EP450IV"/>
</dbReference>
<protein>
    <recommendedName>
        <fullName evidence="10">Cytochrome P450 monooxygenase</fullName>
    </recommendedName>
</protein>
<dbReference type="InterPro" id="IPR001128">
    <property type="entry name" value="Cyt_P450"/>
</dbReference>
<dbReference type="EMBL" id="KZ679677">
    <property type="protein sequence ID" value="PTB58376.1"/>
    <property type="molecule type" value="Genomic_DNA"/>
</dbReference>
<accession>A0A2T4AMR1</accession>
<dbReference type="GeneID" id="36620326"/>
<dbReference type="SUPFAM" id="SSF48264">
    <property type="entry name" value="Cytochrome P450"/>
    <property type="match status" value="1"/>
</dbReference>
<evidence type="ECO:0000313" key="8">
    <source>
        <dbReference type="EMBL" id="PTB58376.1"/>
    </source>
</evidence>
<comment type="cofactor">
    <cofactor evidence="1 7">
        <name>heme</name>
        <dbReference type="ChEBI" id="CHEBI:30413"/>
    </cofactor>
</comment>
<evidence type="ECO:0000256" key="3">
    <source>
        <dbReference type="ARBA" id="ARBA00022617"/>
    </source>
</evidence>
<feature type="binding site" description="axial binding residue" evidence="7">
    <location>
        <position position="490"/>
    </location>
    <ligand>
        <name>heme</name>
        <dbReference type="ChEBI" id="CHEBI:30413"/>
    </ligand>
    <ligandPart>
        <name>Fe</name>
        <dbReference type="ChEBI" id="CHEBI:18248"/>
    </ligandPart>
</feature>
<dbReference type="Gene3D" id="1.10.630.10">
    <property type="entry name" value="Cytochrome P450"/>
    <property type="match status" value="1"/>
</dbReference>
<dbReference type="InterPro" id="IPR036396">
    <property type="entry name" value="Cyt_P450_sf"/>
</dbReference>
<name>A0A2T4AMR1_TRIHA</name>
<evidence type="ECO:0000256" key="2">
    <source>
        <dbReference type="ARBA" id="ARBA00010617"/>
    </source>
</evidence>
<dbReference type="RefSeq" id="XP_024778053.1">
    <property type="nucleotide sequence ID" value="XM_024911767.1"/>
</dbReference>
<reference evidence="8 9" key="1">
    <citation type="submission" date="2016-07" db="EMBL/GenBank/DDBJ databases">
        <title>Multiple horizontal gene transfer events from other fungi enriched the ability of initially mycotrophic Trichoderma (Ascomycota) to feed on dead plant biomass.</title>
        <authorList>
            <consortium name="DOE Joint Genome Institute"/>
            <person name="Aerts A."/>
            <person name="Atanasova L."/>
            <person name="Chenthamara K."/>
            <person name="Zhang J."/>
            <person name="Grujic M."/>
            <person name="Henrissat B."/>
            <person name="Kuo A."/>
            <person name="Salamov A."/>
            <person name="Lipzen A."/>
            <person name="Labutti K."/>
            <person name="Barry K."/>
            <person name="Miao Y."/>
            <person name="Rahimi M.J."/>
            <person name="Shen Q."/>
            <person name="Grigoriev I.V."/>
            <person name="Kubicek C.P."/>
            <person name="Druzhinina I.S."/>
        </authorList>
    </citation>
    <scope>NUCLEOTIDE SEQUENCE [LARGE SCALE GENOMIC DNA]</scope>
    <source>
        <strain evidence="8 9">CBS 226.95</strain>
    </source>
</reference>
<proteinExistence type="inferred from homology"/>
<evidence type="ECO:0000256" key="1">
    <source>
        <dbReference type="ARBA" id="ARBA00001971"/>
    </source>
</evidence>
<dbReference type="PANTHER" id="PTHR24305">
    <property type="entry name" value="CYTOCHROME P450"/>
    <property type="match status" value="1"/>
</dbReference>
<keyword evidence="3 7" id="KW-0349">Heme</keyword>
<evidence type="ECO:0000313" key="9">
    <source>
        <dbReference type="Proteomes" id="UP000241690"/>
    </source>
</evidence>
<evidence type="ECO:0008006" key="10">
    <source>
        <dbReference type="Google" id="ProtNLM"/>
    </source>
</evidence>
<dbReference type="InterPro" id="IPR050121">
    <property type="entry name" value="Cytochrome_P450_monoxygenase"/>
</dbReference>
<dbReference type="InterPro" id="IPR002403">
    <property type="entry name" value="Cyt_P450_E_grp-IV"/>
</dbReference>
<sequence length="558" mass="63168">MISSSFHLLGEQPSTSRQITFPSDFSFADLQELVASHFAIVDSNDVGFIHQNIELTSVNEVRAATDPVAISISGKSVRDIPGPGGLPFVGSFFEVYPDHLGNHQRLFNKYGSLFVTTNMGSRIHHTNDPRLANLFFTESPFFSKKIIPNHPIHPLGMPEAGLFFGDTDSEAWRITHKFLPPALGPKAVRHYAPAMQKTAEESFNVFDKLDQDGEAWNVFPYMMKIGSQAVGRLVFGMDFNHFASVDAPLHEFVLKLAHNVELSKRVSSFGSWYANMPFGDPKKLRDNMHEIQRMIFETSKNASTGIEDLNLQDAALQSQNLVDYCLRARDLKGNRLTWDQFVPALVVLTGAGFVTSAALLSWMIYALVTNEGVQERLLQELIDHDWDDNIQVTGDLVNELKFLNNFIKETQRTHNPSFQPARTALVDMILPGGYRLAKDSIVVADLHHIHKNPHIWDNAEKFDPDRWDTEKVKNRPAGSYQPFASGPRSCIGFNFALQEVKIVLSKLLYRYRFSLAETGTVEYNPYYLLIKPSNLYVRAERRFKWPQKTCARTDPLTD</sequence>
<evidence type="ECO:0000256" key="5">
    <source>
        <dbReference type="ARBA" id="ARBA00023004"/>
    </source>
</evidence>
<dbReference type="GO" id="GO:0004497">
    <property type="term" value="F:monooxygenase activity"/>
    <property type="evidence" value="ECO:0007669"/>
    <property type="project" value="UniProtKB-KW"/>
</dbReference>
<evidence type="ECO:0000256" key="4">
    <source>
        <dbReference type="ARBA" id="ARBA00022723"/>
    </source>
</evidence>
<dbReference type="CDD" id="cd00302">
    <property type="entry name" value="cytochrome_P450"/>
    <property type="match status" value="1"/>
</dbReference>
<dbReference type="Proteomes" id="UP000241690">
    <property type="component" value="Unassembled WGS sequence"/>
</dbReference>
<dbReference type="GO" id="GO:0016705">
    <property type="term" value="F:oxidoreductase activity, acting on paired donors, with incorporation or reduction of molecular oxygen"/>
    <property type="evidence" value="ECO:0007669"/>
    <property type="project" value="InterPro"/>
</dbReference>
<keyword evidence="5 7" id="KW-0408">Iron</keyword>
<dbReference type="Pfam" id="PF00067">
    <property type="entry name" value="p450"/>
    <property type="match status" value="1"/>
</dbReference>
<evidence type="ECO:0000256" key="7">
    <source>
        <dbReference type="PIRSR" id="PIRSR602403-1"/>
    </source>
</evidence>
<keyword evidence="6" id="KW-0560">Oxidoreductase</keyword>
<organism evidence="8 9">
    <name type="scientific">Trichoderma harzianum CBS 226.95</name>
    <dbReference type="NCBI Taxonomy" id="983964"/>
    <lineage>
        <taxon>Eukaryota</taxon>
        <taxon>Fungi</taxon>
        <taxon>Dikarya</taxon>
        <taxon>Ascomycota</taxon>
        <taxon>Pezizomycotina</taxon>
        <taxon>Sordariomycetes</taxon>
        <taxon>Hypocreomycetidae</taxon>
        <taxon>Hypocreales</taxon>
        <taxon>Hypocreaceae</taxon>
        <taxon>Trichoderma</taxon>
    </lineage>
</organism>
<keyword evidence="4 7" id="KW-0479">Metal-binding</keyword>
<dbReference type="AlphaFoldDB" id="A0A2T4AMR1"/>
<dbReference type="PRINTS" id="PR00385">
    <property type="entry name" value="P450"/>
</dbReference>